<feature type="domain" description="Cytochrome c" evidence="4">
    <location>
        <begin position="68"/>
        <end position="170"/>
    </location>
</feature>
<dbReference type="EMBL" id="JBHRSB010000001">
    <property type="protein sequence ID" value="MFC2999356.1"/>
    <property type="molecule type" value="Genomic_DNA"/>
</dbReference>
<proteinExistence type="predicted"/>
<dbReference type="Pfam" id="PF00034">
    <property type="entry name" value="Cytochrom_C"/>
    <property type="match status" value="1"/>
</dbReference>
<gene>
    <name evidence="5" type="ORF">ACFOD3_05580</name>
</gene>
<dbReference type="Proteomes" id="UP001595420">
    <property type="component" value="Unassembled WGS sequence"/>
</dbReference>
<reference evidence="6" key="1">
    <citation type="journal article" date="2019" name="Int. J. Syst. Evol. Microbiol.">
        <title>The Global Catalogue of Microorganisms (GCM) 10K type strain sequencing project: providing services to taxonomists for standard genome sequencing and annotation.</title>
        <authorList>
            <consortium name="The Broad Institute Genomics Platform"/>
            <consortium name="The Broad Institute Genome Sequencing Center for Infectious Disease"/>
            <person name="Wu L."/>
            <person name="Ma J."/>
        </authorList>
    </citation>
    <scope>NUCLEOTIDE SEQUENCE [LARGE SCALE GENOMIC DNA]</scope>
    <source>
        <strain evidence="6">CGMCC 1.16855</strain>
    </source>
</reference>
<dbReference type="InterPro" id="IPR002327">
    <property type="entry name" value="Cyt_c_1A/1B"/>
</dbReference>
<evidence type="ECO:0000259" key="4">
    <source>
        <dbReference type="PROSITE" id="PS51007"/>
    </source>
</evidence>
<keyword evidence="1 3" id="KW-0479">Metal-binding</keyword>
<dbReference type="RefSeq" id="WP_216835257.1">
    <property type="nucleotide sequence ID" value="NZ_JAFNJS010000001.1"/>
</dbReference>
<sequence>MSLEVNKVFAAVLTAGVVFMVSGVIGGAIVHPRKLETSALAPAAPPAAAAPAAAPAEVQPIGPLLAAASADNGRQIAQRACASCHNFVQGGPNGVGPNLWGVVNGPHAHAEGFNYSAALRAKHDEKWDYEALNAFLTRPSAAIPGTRMAYAGMSSINQRADVIAFLRSLATEPAPLP</sequence>
<dbReference type="PANTHER" id="PTHR11961">
    <property type="entry name" value="CYTOCHROME C"/>
    <property type="match status" value="1"/>
</dbReference>
<protein>
    <submittedName>
        <fullName evidence="5">C-type cytochrome</fullName>
    </submittedName>
</protein>
<name>A0ABV7BRL2_9PROT</name>
<evidence type="ECO:0000313" key="6">
    <source>
        <dbReference type="Proteomes" id="UP001595420"/>
    </source>
</evidence>
<evidence type="ECO:0000313" key="5">
    <source>
        <dbReference type="EMBL" id="MFC2999356.1"/>
    </source>
</evidence>
<organism evidence="5 6">
    <name type="scientific">Falsiroseomonas tokyonensis</name>
    <dbReference type="NCBI Taxonomy" id="430521"/>
    <lineage>
        <taxon>Bacteria</taxon>
        <taxon>Pseudomonadati</taxon>
        <taxon>Pseudomonadota</taxon>
        <taxon>Alphaproteobacteria</taxon>
        <taxon>Acetobacterales</taxon>
        <taxon>Roseomonadaceae</taxon>
        <taxon>Falsiroseomonas</taxon>
    </lineage>
</organism>
<keyword evidence="2 3" id="KW-0408">Iron</keyword>
<accession>A0ABV7BRL2</accession>
<keyword evidence="6" id="KW-1185">Reference proteome</keyword>
<comment type="caution">
    <text evidence="5">The sequence shown here is derived from an EMBL/GenBank/DDBJ whole genome shotgun (WGS) entry which is preliminary data.</text>
</comment>
<dbReference type="InterPro" id="IPR009056">
    <property type="entry name" value="Cyt_c-like_dom"/>
</dbReference>
<evidence type="ECO:0000256" key="2">
    <source>
        <dbReference type="ARBA" id="ARBA00023004"/>
    </source>
</evidence>
<dbReference type="PROSITE" id="PS51007">
    <property type="entry name" value="CYTC"/>
    <property type="match status" value="1"/>
</dbReference>
<evidence type="ECO:0000256" key="3">
    <source>
        <dbReference type="PROSITE-ProRule" id="PRU00433"/>
    </source>
</evidence>
<keyword evidence="3" id="KW-0349">Heme</keyword>
<evidence type="ECO:0000256" key="1">
    <source>
        <dbReference type="ARBA" id="ARBA00022723"/>
    </source>
</evidence>